<evidence type="ECO:0000313" key="3">
    <source>
        <dbReference type="Proteomes" id="UP000010797"/>
    </source>
</evidence>
<organism evidence="2 3">
    <name type="scientific">Desulfitobacterium dichloroeliminans (strain LMG P-21439 / DCA1)</name>
    <dbReference type="NCBI Taxonomy" id="871963"/>
    <lineage>
        <taxon>Bacteria</taxon>
        <taxon>Bacillati</taxon>
        <taxon>Bacillota</taxon>
        <taxon>Clostridia</taxon>
        <taxon>Eubacteriales</taxon>
        <taxon>Desulfitobacteriaceae</taxon>
        <taxon>Desulfitobacterium</taxon>
    </lineage>
</organism>
<protein>
    <submittedName>
        <fullName evidence="2">Uncharacterized protein</fullName>
    </submittedName>
</protein>
<proteinExistence type="predicted"/>
<feature type="region of interest" description="Disordered" evidence="1">
    <location>
        <begin position="75"/>
        <end position="102"/>
    </location>
</feature>
<dbReference type="eggNOG" id="ENOG502ZJBR">
    <property type="taxonomic scope" value="Bacteria"/>
</dbReference>
<dbReference type="KEGG" id="ddl:Desdi_2355"/>
<keyword evidence="3" id="KW-1185">Reference proteome</keyword>
<dbReference type="Proteomes" id="UP000010797">
    <property type="component" value="Chromosome"/>
</dbReference>
<dbReference type="RefSeq" id="WP_015262752.1">
    <property type="nucleotide sequence ID" value="NC_019903.1"/>
</dbReference>
<dbReference type="EMBL" id="CP003344">
    <property type="protein sequence ID" value="AGA69779.1"/>
    <property type="molecule type" value="Genomic_DNA"/>
</dbReference>
<sequence length="102" mass="11109">MELDEKTTLLVKISAAAATNALASLRSSMTDAKALGVPHEILRQTVELALEIQQQPYSHTQHLTDQLLREPVKKKTAREDGATPSLHVNGPSCGCGHHHHNN</sequence>
<gene>
    <name evidence="2" type="ordered locus">Desdi_2355</name>
</gene>
<evidence type="ECO:0000256" key="1">
    <source>
        <dbReference type="SAM" id="MobiDB-lite"/>
    </source>
</evidence>
<dbReference type="HOGENOM" id="CLU_2272829_0_0_9"/>
<dbReference type="OrthoDB" id="1799199at2"/>
<dbReference type="AlphaFoldDB" id="L0F7F9"/>
<accession>L0F7F9</accession>
<reference evidence="3" key="1">
    <citation type="submission" date="2012-02" db="EMBL/GenBank/DDBJ databases">
        <title>Complete sequence of Desulfitobacterium dichloroeliminans LMG P-21439.</title>
        <authorList>
            <person name="Lucas S."/>
            <person name="Han J."/>
            <person name="Lapidus A."/>
            <person name="Cheng J.-F."/>
            <person name="Goodwin L."/>
            <person name="Pitluck S."/>
            <person name="Peters L."/>
            <person name="Ovchinnikova G."/>
            <person name="Teshima H."/>
            <person name="Detter J.C."/>
            <person name="Han C."/>
            <person name="Tapia R."/>
            <person name="Land M."/>
            <person name="Hauser L."/>
            <person name="Kyrpides N."/>
            <person name="Ivanova N."/>
            <person name="Pagani I."/>
            <person name="Kruse T."/>
            <person name="de Vos W.M."/>
            <person name="Boon N."/>
            <person name="Smidt H."/>
            <person name="Woyke T."/>
        </authorList>
    </citation>
    <scope>NUCLEOTIDE SEQUENCE [LARGE SCALE GENOMIC DNA]</scope>
    <source>
        <strain evidence="3">LMG P-21439 / DCA1</strain>
    </source>
</reference>
<name>L0F7F9_DESDL</name>
<dbReference type="STRING" id="871963.Desdi_2355"/>
<evidence type="ECO:0000313" key="2">
    <source>
        <dbReference type="EMBL" id="AGA69779.1"/>
    </source>
</evidence>